<gene>
    <name evidence="1" type="ORF">CINC_LOCUS10038</name>
</gene>
<reference evidence="1" key="1">
    <citation type="submission" date="2021-12" db="EMBL/GenBank/DDBJ databases">
        <authorList>
            <person name="King R."/>
        </authorList>
    </citation>
    <scope>NUCLEOTIDE SEQUENCE</scope>
</reference>
<dbReference type="Proteomes" id="UP001154114">
    <property type="component" value="Chromosome 31"/>
</dbReference>
<evidence type="ECO:0000313" key="2">
    <source>
        <dbReference type="Proteomes" id="UP001154114"/>
    </source>
</evidence>
<dbReference type="AlphaFoldDB" id="A0A9N8Q241"/>
<evidence type="ECO:0000313" key="1">
    <source>
        <dbReference type="EMBL" id="CAD0207060.1"/>
    </source>
</evidence>
<dbReference type="EMBL" id="LR824034">
    <property type="protein sequence ID" value="CAD0207060.1"/>
    <property type="molecule type" value="Genomic_DNA"/>
</dbReference>
<protein>
    <submittedName>
        <fullName evidence="1">Uncharacterized protein</fullName>
    </submittedName>
</protein>
<organism evidence="1 2">
    <name type="scientific">Chrysodeixis includens</name>
    <name type="common">Soybean looper</name>
    <name type="synonym">Pseudoplusia includens</name>
    <dbReference type="NCBI Taxonomy" id="689277"/>
    <lineage>
        <taxon>Eukaryota</taxon>
        <taxon>Metazoa</taxon>
        <taxon>Ecdysozoa</taxon>
        <taxon>Arthropoda</taxon>
        <taxon>Hexapoda</taxon>
        <taxon>Insecta</taxon>
        <taxon>Pterygota</taxon>
        <taxon>Neoptera</taxon>
        <taxon>Endopterygota</taxon>
        <taxon>Lepidoptera</taxon>
        <taxon>Glossata</taxon>
        <taxon>Ditrysia</taxon>
        <taxon>Noctuoidea</taxon>
        <taxon>Noctuidae</taxon>
        <taxon>Plusiinae</taxon>
        <taxon>Chrysodeixis</taxon>
    </lineage>
</organism>
<proteinExistence type="predicted"/>
<sequence length="122" mass="13790">MHYASPPSRRVMWGFPGARRLPIYPLNTPSVTPASPLWRGPGKLVEPLLPDPLRRVPRFFWAYRHPLDWGKIQGRIRAPLARHREVGGGRTTASIVIFVTVGAPVRECLPLSRALPPRLKPY</sequence>
<accession>A0A9N8Q241</accession>
<name>A0A9N8Q241_CHRIL</name>
<keyword evidence="2" id="KW-1185">Reference proteome</keyword>